<reference evidence="2 3" key="1">
    <citation type="journal article" date="2012" name="PLoS Pathog.">
        <title>Diverse lifestyles and strategies of plant pathogenesis encoded in the genomes of eighteen Dothideomycetes fungi.</title>
        <authorList>
            <person name="Ohm R.A."/>
            <person name="Feau N."/>
            <person name="Henrissat B."/>
            <person name="Schoch C.L."/>
            <person name="Horwitz B.A."/>
            <person name="Barry K.W."/>
            <person name="Condon B.J."/>
            <person name="Copeland A.C."/>
            <person name="Dhillon B."/>
            <person name="Glaser F."/>
            <person name="Hesse C.N."/>
            <person name="Kosti I."/>
            <person name="LaButti K."/>
            <person name="Lindquist E.A."/>
            <person name="Lucas S."/>
            <person name="Salamov A.A."/>
            <person name="Bradshaw R.E."/>
            <person name="Ciuffetti L."/>
            <person name="Hamelin R.C."/>
            <person name="Kema G.H.J."/>
            <person name="Lawrence C."/>
            <person name="Scott J.A."/>
            <person name="Spatafora J.W."/>
            <person name="Turgeon B.G."/>
            <person name="de Wit P.J.G.M."/>
            <person name="Zhong S."/>
            <person name="Goodwin S.B."/>
            <person name="Grigoriev I.V."/>
        </authorList>
    </citation>
    <scope>NUCLEOTIDE SEQUENCE [LARGE SCALE GENOMIC DNA]</scope>
    <source>
        <strain evidence="2 3">CIRAD86</strain>
    </source>
</reference>
<feature type="compositionally biased region" description="Polar residues" evidence="1">
    <location>
        <begin position="177"/>
        <end position="195"/>
    </location>
</feature>
<proteinExistence type="predicted"/>
<dbReference type="OrthoDB" id="3634152at2759"/>
<dbReference type="KEGG" id="pfj:MYCFIDRAFT_209812"/>
<evidence type="ECO:0000313" key="2">
    <source>
        <dbReference type="EMBL" id="EME88458.1"/>
    </source>
</evidence>
<keyword evidence="3" id="KW-1185">Reference proteome</keyword>
<organism evidence="2 3">
    <name type="scientific">Pseudocercospora fijiensis (strain CIRAD86)</name>
    <name type="common">Black leaf streak disease fungus</name>
    <name type="synonym">Mycosphaerella fijiensis</name>
    <dbReference type="NCBI Taxonomy" id="383855"/>
    <lineage>
        <taxon>Eukaryota</taxon>
        <taxon>Fungi</taxon>
        <taxon>Dikarya</taxon>
        <taxon>Ascomycota</taxon>
        <taxon>Pezizomycotina</taxon>
        <taxon>Dothideomycetes</taxon>
        <taxon>Dothideomycetidae</taxon>
        <taxon>Mycosphaerellales</taxon>
        <taxon>Mycosphaerellaceae</taxon>
        <taxon>Pseudocercospora</taxon>
    </lineage>
</organism>
<feature type="region of interest" description="Disordered" evidence="1">
    <location>
        <begin position="142"/>
        <end position="201"/>
    </location>
</feature>
<dbReference type="GeneID" id="19336900"/>
<dbReference type="RefSeq" id="XP_007921485.1">
    <property type="nucleotide sequence ID" value="XM_007923294.1"/>
</dbReference>
<dbReference type="VEuPathDB" id="FungiDB:MYCFIDRAFT_209812"/>
<sequence>MAVTLERAVPDTWRNDHAAYHELRHHEHPRLPPWEQNGHTLVRVPPMTRSRSPLRDVKHQEPFDANAAQHTDDIGRGQHSNGFLTPQNDVGWNTSRERVYIPPAPISAPPTKSPYESIKIPQGPKSAPQVPAFVNNRAHAPPQQPLHNEPDYKQAQHTTSIAEPQVKPAPAFPGTMASRQQEYPRSRGNLQNTKGADSPGFVKRFMSSFKNVFKREPVCEGDFERIEERHWSE</sequence>
<dbReference type="EMBL" id="KB446555">
    <property type="protein sequence ID" value="EME88458.1"/>
    <property type="molecule type" value="Genomic_DNA"/>
</dbReference>
<protein>
    <submittedName>
        <fullName evidence="2">Uncharacterized protein</fullName>
    </submittedName>
</protein>
<gene>
    <name evidence="2" type="ORF">MYCFIDRAFT_209812</name>
</gene>
<dbReference type="AlphaFoldDB" id="N1QBE5"/>
<evidence type="ECO:0000256" key="1">
    <source>
        <dbReference type="SAM" id="MobiDB-lite"/>
    </source>
</evidence>
<evidence type="ECO:0000313" key="3">
    <source>
        <dbReference type="Proteomes" id="UP000016932"/>
    </source>
</evidence>
<name>N1QBE5_PSEFD</name>
<dbReference type="HOGENOM" id="CLU_1054509_0_0_1"/>
<accession>N1QBE5</accession>
<dbReference type="Proteomes" id="UP000016932">
    <property type="component" value="Unassembled WGS sequence"/>
</dbReference>